<dbReference type="AlphaFoldDB" id="A0A426WVU9"/>
<comment type="caution">
    <text evidence="1">The sequence shown here is derived from an EMBL/GenBank/DDBJ whole genome shotgun (WGS) entry which is preliminary data.</text>
</comment>
<organism evidence="1 2">
    <name type="scientific">Ensete ventricosum</name>
    <name type="common">Abyssinian banana</name>
    <name type="synonym">Musa ensete</name>
    <dbReference type="NCBI Taxonomy" id="4639"/>
    <lineage>
        <taxon>Eukaryota</taxon>
        <taxon>Viridiplantae</taxon>
        <taxon>Streptophyta</taxon>
        <taxon>Embryophyta</taxon>
        <taxon>Tracheophyta</taxon>
        <taxon>Spermatophyta</taxon>
        <taxon>Magnoliopsida</taxon>
        <taxon>Liliopsida</taxon>
        <taxon>Zingiberales</taxon>
        <taxon>Musaceae</taxon>
        <taxon>Ensete</taxon>
    </lineage>
</organism>
<sequence>MREVKYPSSLTYPAKELYISLVTLQRKLMEDNSCQILTISDQQYREYIVRFIS</sequence>
<proteinExistence type="predicted"/>
<evidence type="ECO:0000313" key="2">
    <source>
        <dbReference type="Proteomes" id="UP000287651"/>
    </source>
</evidence>
<dbReference type="Proteomes" id="UP000287651">
    <property type="component" value="Unassembled WGS sequence"/>
</dbReference>
<reference evidence="1 2" key="1">
    <citation type="journal article" date="2014" name="Agronomy (Basel)">
        <title>A Draft Genome Sequence for Ensete ventricosum, the Drought-Tolerant Tree Against Hunger.</title>
        <authorList>
            <person name="Harrison J."/>
            <person name="Moore K.A."/>
            <person name="Paszkiewicz K."/>
            <person name="Jones T."/>
            <person name="Grant M."/>
            <person name="Ambacheew D."/>
            <person name="Muzemil S."/>
            <person name="Studholme D.J."/>
        </authorList>
    </citation>
    <scope>NUCLEOTIDE SEQUENCE [LARGE SCALE GENOMIC DNA]</scope>
</reference>
<accession>A0A426WVU9</accession>
<name>A0A426WVU9_ENSVE</name>
<gene>
    <name evidence="1" type="ORF">B296_00058218</name>
</gene>
<evidence type="ECO:0000313" key="1">
    <source>
        <dbReference type="EMBL" id="RRT31397.1"/>
    </source>
</evidence>
<dbReference type="EMBL" id="AMZH03040325">
    <property type="protein sequence ID" value="RRT31397.1"/>
    <property type="molecule type" value="Genomic_DNA"/>
</dbReference>
<protein>
    <submittedName>
        <fullName evidence="1">Uncharacterized protein</fullName>
    </submittedName>
</protein>